<dbReference type="PANTHER" id="PTHR30298:SF0">
    <property type="entry name" value="PROTEIN YBFL-RELATED"/>
    <property type="match status" value="1"/>
</dbReference>
<dbReference type="Pfam" id="PF01609">
    <property type="entry name" value="DDE_Tnp_1"/>
    <property type="match status" value="1"/>
</dbReference>
<dbReference type="GO" id="GO:0003677">
    <property type="term" value="F:DNA binding"/>
    <property type="evidence" value="ECO:0007669"/>
    <property type="project" value="InterPro"/>
</dbReference>
<dbReference type="OrthoDB" id="8821171at2"/>
<dbReference type="PANTHER" id="PTHR30298">
    <property type="entry name" value="H REPEAT-ASSOCIATED PREDICTED TRANSPOSASE"/>
    <property type="match status" value="1"/>
</dbReference>
<dbReference type="GO" id="GO:0006313">
    <property type="term" value="P:DNA transposition"/>
    <property type="evidence" value="ECO:0007669"/>
    <property type="project" value="InterPro"/>
</dbReference>
<evidence type="ECO:0000313" key="2">
    <source>
        <dbReference type="EMBL" id="GEP29836.1"/>
    </source>
</evidence>
<organism evidence="2 3">
    <name type="scientific">Sulfuriferula plumbiphila</name>
    <dbReference type="NCBI Taxonomy" id="171865"/>
    <lineage>
        <taxon>Bacteria</taxon>
        <taxon>Pseudomonadati</taxon>
        <taxon>Pseudomonadota</taxon>
        <taxon>Betaproteobacteria</taxon>
        <taxon>Nitrosomonadales</taxon>
        <taxon>Sulfuricellaceae</taxon>
        <taxon>Sulfuriferula</taxon>
    </lineage>
</organism>
<gene>
    <name evidence="2" type="ORF">TPL01_09740</name>
</gene>
<feature type="domain" description="Transposase IS4-like" evidence="1">
    <location>
        <begin position="1"/>
        <end position="45"/>
    </location>
</feature>
<dbReference type="Proteomes" id="UP000321337">
    <property type="component" value="Unassembled WGS sequence"/>
</dbReference>
<protein>
    <recommendedName>
        <fullName evidence="1">Transposase IS4-like domain-containing protein</fullName>
    </recommendedName>
</protein>
<proteinExistence type="predicted"/>
<sequence>MRTHWGIENGLHWCLDVTFGEDASPIRLRNAAQNFSFLRRLALNLFRASPKEAA</sequence>
<dbReference type="InterPro" id="IPR051698">
    <property type="entry name" value="Transposase_11-like"/>
</dbReference>
<keyword evidence="3" id="KW-1185">Reference proteome</keyword>
<dbReference type="GO" id="GO:0004803">
    <property type="term" value="F:transposase activity"/>
    <property type="evidence" value="ECO:0007669"/>
    <property type="project" value="InterPro"/>
</dbReference>
<name>A0A512L5T0_9PROT</name>
<comment type="caution">
    <text evidence="2">The sequence shown here is derived from an EMBL/GenBank/DDBJ whole genome shotgun (WGS) entry which is preliminary data.</text>
</comment>
<accession>A0A512L5T0</accession>
<reference evidence="2 3" key="1">
    <citation type="submission" date="2019-07" db="EMBL/GenBank/DDBJ databases">
        <title>Whole genome shotgun sequence of Thiobacillus plumbophilus NBRC 107929.</title>
        <authorList>
            <person name="Hosoyama A."/>
            <person name="Uohara A."/>
            <person name="Ohji S."/>
            <person name="Ichikawa N."/>
        </authorList>
    </citation>
    <scope>NUCLEOTIDE SEQUENCE [LARGE SCALE GENOMIC DNA]</scope>
    <source>
        <strain evidence="2 3">NBRC 107929</strain>
    </source>
</reference>
<evidence type="ECO:0000259" key="1">
    <source>
        <dbReference type="Pfam" id="PF01609"/>
    </source>
</evidence>
<dbReference type="EMBL" id="BKAD01000009">
    <property type="protein sequence ID" value="GEP29836.1"/>
    <property type="molecule type" value="Genomic_DNA"/>
</dbReference>
<dbReference type="AlphaFoldDB" id="A0A512L5T0"/>
<evidence type="ECO:0000313" key="3">
    <source>
        <dbReference type="Proteomes" id="UP000321337"/>
    </source>
</evidence>
<dbReference type="InterPro" id="IPR002559">
    <property type="entry name" value="Transposase_11"/>
</dbReference>